<feature type="domain" description="Neurotransmitter-gated ion-channel transmembrane" evidence="7">
    <location>
        <begin position="228"/>
        <end position="334"/>
    </location>
</feature>
<keyword evidence="4 5" id="KW-0472">Membrane</keyword>
<evidence type="ECO:0000256" key="4">
    <source>
        <dbReference type="ARBA" id="ARBA00023136"/>
    </source>
</evidence>
<dbReference type="Pfam" id="PF02931">
    <property type="entry name" value="Neur_chan_LBD"/>
    <property type="match status" value="1"/>
</dbReference>
<dbReference type="PANTHER" id="PTHR18945">
    <property type="entry name" value="NEUROTRANSMITTER GATED ION CHANNEL"/>
    <property type="match status" value="1"/>
</dbReference>
<dbReference type="InterPro" id="IPR006202">
    <property type="entry name" value="Neur_chan_lig-bd"/>
</dbReference>
<dbReference type="GO" id="GO:0016020">
    <property type="term" value="C:membrane"/>
    <property type="evidence" value="ECO:0007669"/>
    <property type="project" value="UniProtKB-SubCell"/>
</dbReference>
<dbReference type="AlphaFoldDB" id="A0A6P7T756"/>
<evidence type="ECO:0000256" key="5">
    <source>
        <dbReference type="SAM" id="Phobius"/>
    </source>
</evidence>
<feature type="domain" description="Neurotransmitter-gated ion-channel ligand-binding" evidence="6">
    <location>
        <begin position="30"/>
        <end position="183"/>
    </location>
</feature>
<dbReference type="KEGG" id="osn:115220611"/>
<dbReference type="GO" id="GO:0004888">
    <property type="term" value="F:transmembrane signaling receptor activity"/>
    <property type="evidence" value="ECO:0007669"/>
    <property type="project" value="InterPro"/>
</dbReference>
<evidence type="ECO:0000313" key="8">
    <source>
        <dbReference type="Proteomes" id="UP000515154"/>
    </source>
</evidence>
<dbReference type="InterPro" id="IPR036719">
    <property type="entry name" value="Neuro-gated_channel_TM_sf"/>
</dbReference>
<evidence type="ECO:0000256" key="2">
    <source>
        <dbReference type="ARBA" id="ARBA00022692"/>
    </source>
</evidence>
<dbReference type="Pfam" id="PF02932">
    <property type="entry name" value="Neur_chan_memb"/>
    <property type="match status" value="1"/>
</dbReference>
<evidence type="ECO:0000259" key="6">
    <source>
        <dbReference type="Pfam" id="PF02931"/>
    </source>
</evidence>
<gene>
    <name evidence="9" type="primary">LOC115220611</name>
</gene>
<keyword evidence="3 5" id="KW-1133">Transmembrane helix</keyword>
<keyword evidence="2 5" id="KW-0812">Transmembrane</keyword>
<comment type="subcellular location">
    <subcellularLocation>
        <location evidence="1">Membrane</location>
        <topology evidence="1">Multi-pass membrane protein</topology>
    </subcellularLocation>
</comment>
<evidence type="ECO:0000313" key="9">
    <source>
        <dbReference type="RefSeq" id="XP_029646619.2"/>
    </source>
</evidence>
<reference evidence="9" key="1">
    <citation type="submission" date="2025-08" db="UniProtKB">
        <authorList>
            <consortium name="RefSeq"/>
        </authorList>
    </citation>
    <scope>IDENTIFICATION</scope>
</reference>
<dbReference type="InterPro" id="IPR006201">
    <property type="entry name" value="Neur_channel"/>
</dbReference>
<organism evidence="8 9">
    <name type="scientific">Octopus sinensis</name>
    <name type="common">East Asian common octopus</name>
    <dbReference type="NCBI Taxonomy" id="2607531"/>
    <lineage>
        <taxon>Eukaryota</taxon>
        <taxon>Metazoa</taxon>
        <taxon>Spiralia</taxon>
        <taxon>Lophotrochozoa</taxon>
        <taxon>Mollusca</taxon>
        <taxon>Cephalopoda</taxon>
        <taxon>Coleoidea</taxon>
        <taxon>Octopodiformes</taxon>
        <taxon>Octopoda</taxon>
        <taxon>Incirrata</taxon>
        <taxon>Octopodidae</taxon>
        <taxon>Octopus</taxon>
    </lineage>
</organism>
<keyword evidence="8" id="KW-1185">Reference proteome</keyword>
<dbReference type="Proteomes" id="UP000515154">
    <property type="component" value="Linkage group LG16"/>
</dbReference>
<sequence>MLLTECFIYALCSIISIVNSDATHNDERLLKDSLLSNYRNDIKPVMNLSTTVNINIFTTLYTLYDLDFVNNLLTARYIISSFWTDENLNWNPLDYNNITYIFVPKKKLWNPNLVMCNSLTQSEDKDSLDDIRISYTGFLTMVSFTLLQTYCQVNAYSYPFDEHKCEIRLCSATYDSNDVNLTSFALYVYSNEENYKWYMSISDQETYSSYVVGTVYLRRKLTVGIIAMLIPTVMMTILTVFVFILPPESGEKVSLATTIFLSNILYLVQMDKNTPANSKYPSLLILYLMVLSMVSGIATLGSVVISKLYVNQSSQENKLKLTEESREKLQRNKVADISIISTDHSEILMKGGLPCKKKRNFIIDYTQLDAIFLKLIIAVLVIISISFTSLLFSPME</sequence>
<dbReference type="InterPro" id="IPR036734">
    <property type="entry name" value="Neur_chan_lig-bd_sf"/>
</dbReference>
<dbReference type="SUPFAM" id="SSF63712">
    <property type="entry name" value="Nicotinic receptor ligand binding domain-like"/>
    <property type="match status" value="1"/>
</dbReference>
<dbReference type="InterPro" id="IPR038050">
    <property type="entry name" value="Neuro_actylchol_rec"/>
</dbReference>
<dbReference type="InterPro" id="IPR006029">
    <property type="entry name" value="Neurotrans-gated_channel_TM"/>
</dbReference>
<evidence type="ECO:0000256" key="1">
    <source>
        <dbReference type="ARBA" id="ARBA00004141"/>
    </source>
</evidence>
<feature type="transmembrane region" description="Helical" evidence="5">
    <location>
        <begin position="223"/>
        <end position="246"/>
    </location>
</feature>
<dbReference type="CDD" id="cd18989">
    <property type="entry name" value="LGIC_ECD_cation"/>
    <property type="match status" value="1"/>
</dbReference>
<feature type="transmembrane region" description="Helical" evidence="5">
    <location>
        <begin position="280"/>
        <end position="305"/>
    </location>
</feature>
<dbReference type="GO" id="GO:0005230">
    <property type="term" value="F:extracellular ligand-gated monoatomic ion channel activity"/>
    <property type="evidence" value="ECO:0007669"/>
    <property type="project" value="InterPro"/>
</dbReference>
<protein>
    <submittedName>
        <fullName evidence="9">Acetylcholine receptor subunit alpha-like 2</fullName>
    </submittedName>
</protein>
<proteinExistence type="predicted"/>
<dbReference type="SUPFAM" id="SSF90112">
    <property type="entry name" value="Neurotransmitter-gated ion-channel transmembrane pore"/>
    <property type="match status" value="1"/>
</dbReference>
<dbReference type="Gene3D" id="1.20.58.390">
    <property type="entry name" value="Neurotransmitter-gated ion-channel transmembrane domain"/>
    <property type="match status" value="1"/>
</dbReference>
<evidence type="ECO:0000256" key="3">
    <source>
        <dbReference type="ARBA" id="ARBA00022989"/>
    </source>
</evidence>
<dbReference type="Gene3D" id="2.70.170.10">
    <property type="entry name" value="Neurotransmitter-gated ion-channel ligand-binding domain"/>
    <property type="match status" value="1"/>
</dbReference>
<dbReference type="RefSeq" id="XP_029646619.2">
    <property type="nucleotide sequence ID" value="XM_029790759.2"/>
</dbReference>
<name>A0A6P7T756_9MOLL</name>
<evidence type="ECO:0000259" key="7">
    <source>
        <dbReference type="Pfam" id="PF02932"/>
    </source>
</evidence>
<accession>A0A6P7T756</accession>
<feature type="transmembrane region" description="Helical" evidence="5">
    <location>
        <begin position="371"/>
        <end position="392"/>
    </location>
</feature>
<dbReference type="CDD" id="cd19051">
    <property type="entry name" value="LGIC_TM_cation"/>
    <property type="match status" value="1"/>
</dbReference>